<dbReference type="EC" id="3.5.3.-" evidence="2"/>
<dbReference type="SUPFAM" id="SSF55909">
    <property type="entry name" value="Pentein"/>
    <property type="match status" value="1"/>
</dbReference>
<dbReference type="Pfam" id="PF04371">
    <property type="entry name" value="PAD_porph"/>
    <property type="match status" value="1"/>
</dbReference>
<dbReference type="PANTHER" id="PTHR31377:SF0">
    <property type="entry name" value="AGMATINE DEIMINASE-RELATED"/>
    <property type="match status" value="1"/>
</dbReference>
<dbReference type="PANTHER" id="PTHR31377">
    <property type="entry name" value="AGMATINE DEIMINASE-RELATED"/>
    <property type="match status" value="1"/>
</dbReference>
<dbReference type="GO" id="GO:0009446">
    <property type="term" value="P:putrescine biosynthetic process"/>
    <property type="evidence" value="ECO:0007669"/>
    <property type="project" value="InterPro"/>
</dbReference>
<protein>
    <submittedName>
        <fullName evidence="2">Peptidylarginine deiminase</fullName>
        <ecNumber evidence="2">3.5.3.-</ecNumber>
    </submittedName>
</protein>
<keyword evidence="3" id="KW-1185">Reference proteome</keyword>
<dbReference type="InterPro" id="IPR007466">
    <property type="entry name" value="Peptidyl-Arg-deiminase_porph"/>
</dbReference>
<dbReference type="PROSITE" id="PS51257">
    <property type="entry name" value="PROKAR_LIPOPROTEIN"/>
    <property type="match status" value="1"/>
</dbReference>
<proteinExistence type="predicted"/>
<dbReference type="AlphaFoldDB" id="A0A5C6EGG0"/>
<keyword evidence="1 2" id="KW-0378">Hydrolase</keyword>
<name>A0A5C6EGG0_9BACT</name>
<gene>
    <name evidence="2" type="ORF">Poly51_57150</name>
</gene>
<dbReference type="EMBL" id="SJPW01000008">
    <property type="protein sequence ID" value="TWU46319.1"/>
    <property type="molecule type" value="Genomic_DNA"/>
</dbReference>
<dbReference type="Gene3D" id="3.75.10.10">
    <property type="entry name" value="L-arginine/glycine Amidinotransferase, Chain A"/>
    <property type="match status" value="1"/>
</dbReference>
<dbReference type="Proteomes" id="UP000318288">
    <property type="component" value="Unassembled WGS sequence"/>
</dbReference>
<comment type="caution">
    <text evidence="2">The sequence shown here is derived from an EMBL/GenBank/DDBJ whole genome shotgun (WGS) entry which is preliminary data.</text>
</comment>
<reference evidence="2 3" key="1">
    <citation type="submission" date="2019-02" db="EMBL/GenBank/DDBJ databases">
        <title>Deep-cultivation of Planctomycetes and their phenomic and genomic characterization uncovers novel biology.</title>
        <authorList>
            <person name="Wiegand S."/>
            <person name="Jogler M."/>
            <person name="Boedeker C."/>
            <person name="Pinto D."/>
            <person name="Vollmers J."/>
            <person name="Rivas-Marin E."/>
            <person name="Kohn T."/>
            <person name="Peeters S.H."/>
            <person name="Heuer A."/>
            <person name="Rast P."/>
            <person name="Oberbeckmann S."/>
            <person name="Bunk B."/>
            <person name="Jeske O."/>
            <person name="Meyerdierks A."/>
            <person name="Storesund J.E."/>
            <person name="Kallscheuer N."/>
            <person name="Luecker S."/>
            <person name="Lage O.M."/>
            <person name="Pohl T."/>
            <person name="Merkel B.J."/>
            <person name="Hornburger P."/>
            <person name="Mueller R.-W."/>
            <person name="Bruemmer F."/>
            <person name="Labrenz M."/>
            <person name="Spormann A.M."/>
            <person name="Op Den Camp H."/>
            <person name="Overmann J."/>
            <person name="Amann R."/>
            <person name="Jetten M.S.M."/>
            <person name="Mascher T."/>
            <person name="Medema M.H."/>
            <person name="Devos D.P."/>
            <person name="Kaster A.-K."/>
            <person name="Ovreas L."/>
            <person name="Rohde M."/>
            <person name="Galperin M.Y."/>
            <person name="Jogler C."/>
        </authorList>
    </citation>
    <scope>NUCLEOTIDE SEQUENCE [LARGE SCALE GENOMIC DNA]</scope>
    <source>
        <strain evidence="2 3">Poly51</strain>
    </source>
</reference>
<evidence type="ECO:0000256" key="1">
    <source>
        <dbReference type="ARBA" id="ARBA00022801"/>
    </source>
</evidence>
<accession>A0A5C6EGG0</accession>
<dbReference type="GO" id="GO:0047632">
    <property type="term" value="F:agmatine deiminase activity"/>
    <property type="evidence" value="ECO:0007669"/>
    <property type="project" value="TreeGrafter"/>
</dbReference>
<organism evidence="2 3">
    <name type="scientific">Rubripirellula tenax</name>
    <dbReference type="NCBI Taxonomy" id="2528015"/>
    <lineage>
        <taxon>Bacteria</taxon>
        <taxon>Pseudomonadati</taxon>
        <taxon>Planctomycetota</taxon>
        <taxon>Planctomycetia</taxon>
        <taxon>Pirellulales</taxon>
        <taxon>Pirellulaceae</taxon>
        <taxon>Rubripirellula</taxon>
    </lineage>
</organism>
<sequence>MTRRPFMRSEIAFCISMFFAVFGCVGALADDSITMVLDSFGGARATRAHASPYPRLAAEFEPTRALLLGVADWQPHHREILIEIADKTAGHVNVMVLCNDTWQIKGTTEWLLESDAKDKSHVYFCEVPLNTVWLRDFGPIFSQTADGASVLDFYYEGTRPKDDSLPSIWSKRSGAEYVEVPWTVQGGNLISNGQGLALATNRIFEDNHITFPRPLPGANPEIERRKMVVDQFVKFCNLSQFVVLEPLTSESTKHVDMFTTFLTAEDVLVASLDPSRDPVNAAILNRNAQRLAEVNVGGRPLRVHRVQIPVRENMSWSAYTNVIIAGDLVLMPIFATDPPDMVAAAMAAYRLLMPGYTVDTVDMTSMKQLQGELHCLSLHVPSFAPMPDRIYPFVNSVKAYFPDQSN</sequence>
<dbReference type="GO" id="GO:0004668">
    <property type="term" value="F:protein-arginine deiminase activity"/>
    <property type="evidence" value="ECO:0007669"/>
    <property type="project" value="InterPro"/>
</dbReference>
<evidence type="ECO:0000313" key="3">
    <source>
        <dbReference type="Proteomes" id="UP000318288"/>
    </source>
</evidence>
<evidence type="ECO:0000313" key="2">
    <source>
        <dbReference type="EMBL" id="TWU46319.1"/>
    </source>
</evidence>